<feature type="coiled-coil region" evidence="1">
    <location>
        <begin position="4"/>
        <end position="87"/>
    </location>
</feature>
<evidence type="ECO:0000256" key="2">
    <source>
        <dbReference type="SAM" id="MobiDB-lite"/>
    </source>
</evidence>
<sequence>MQLRVEANERHMETERIKNELERERQNQQVEYDTLKRQMEAEKERYEKKMQEQKQAYEKKMRNDNQIKFTKQKMKNIKKQVDEANEIARSMGKHIVFTAIYISKFDNQSIYANGSSSAEVGEMKTEIEIKVENFELDQINQWTCDKFNDKLVMMRDAYQIYEERAEVVNSSQEDQEDQEDPFSEKAEPVLLGQAFYLLEGLAYQVADDRQLPIVTTTNEINGQLHINVVPCEENGNEELDEDMLPEDPMEMLDRPLDFKVKISHISGLPEDFCTNIFCEYKFYIYEDVYRTPVCEGRNLSPQFDFVQQHHFDPITKQMVQYLQDDKLTVKIYGNQNLNKKGKQPPNFAKRHSVMAPQHNSSMMSKSTASSVLDPLRQMK</sequence>
<evidence type="ECO:0000259" key="3">
    <source>
        <dbReference type="Pfam" id="PF12423"/>
    </source>
</evidence>
<dbReference type="AlphaFoldDB" id="A0A7S3FVJ3"/>
<gene>
    <name evidence="4" type="ORF">SRAS04492_LOCUS1039</name>
</gene>
<dbReference type="InterPro" id="IPR035892">
    <property type="entry name" value="C2_domain_sf"/>
</dbReference>
<name>A0A7S3FVJ3_9SPIT</name>
<evidence type="ECO:0000313" key="4">
    <source>
        <dbReference type="EMBL" id="CAE0229255.1"/>
    </source>
</evidence>
<dbReference type="Gene3D" id="2.60.40.150">
    <property type="entry name" value="C2 domain"/>
    <property type="match status" value="1"/>
</dbReference>
<reference evidence="4" key="1">
    <citation type="submission" date="2021-01" db="EMBL/GenBank/DDBJ databases">
        <authorList>
            <person name="Corre E."/>
            <person name="Pelletier E."/>
            <person name="Niang G."/>
            <person name="Scheremetjew M."/>
            <person name="Finn R."/>
            <person name="Kale V."/>
            <person name="Holt S."/>
            <person name="Cochrane G."/>
            <person name="Meng A."/>
            <person name="Brown T."/>
            <person name="Cohen L."/>
        </authorList>
    </citation>
    <scope>NUCLEOTIDE SEQUENCE</scope>
    <source>
        <strain evidence="4">Ras09</strain>
    </source>
</reference>
<organism evidence="4">
    <name type="scientific">Strombidium rassoulzadegani</name>
    <dbReference type="NCBI Taxonomy" id="1082188"/>
    <lineage>
        <taxon>Eukaryota</taxon>
        <taxon>Sar</taxon>
        <taxon>Alveolata</taxon>
        <taxon>Ciliophora</taxon>
        <taxon>Intramacronucleata</taxon>
        <taxon>Spirotrichea</taxon>
        <taxon>Oligotrichia</taxon>
        <taxon>Strombidiidae</taxon>
        <taxon>Strombidium</taxon>
    </lineage>
</organism>
<protein>
    <recommendedName>
        <fullName evidence="3">Kinesin-like KIF1-type domain-containing protein</fullName>
    </recommendedName>
</protein>
<proteinExistence type="predicted"/>
<feature type="domain" description="Kinesin-like KIF1-type" evidence="3">
    <location>
        <begin position="147"/>
        <end position="192"/>
    </location>
</feature>
<evidence type="ECO:0000256" key="1">
    <source>
        <dbReference type="SAM" id="Coils"/>
    </source>
</evidence>
<dbReference type="EMBL" id="HBIA01001950">
    <property type="protein sequence ID" value="CAE0229255.1"/>
    <property type="molecule type" value="Transcribed_RNA"/>
</dbReference>
<feature type="compositionally biased region" description="Low complexity" evidence="2">
    <location>
        <begin position="360"/>
        <end position="370"/>
    </location>
</feature>
<accession>A0A7S3FVJ3</accession>
<dbReference type="Pfam" id="PF12423">
    <property type="entry name" value="KIF1B"/>
    <property type="match status" value="1"/>
</dbReference>
<feature type="region of interest" description="Disordered" evidence="2">
    <location>
        <begin position="354"/>
        <end position="379"/>
    </location>
</feature>
<dbReference type="SUPFAM" id="SSF49562">
    <property type="entry name" value="C2 domain (Calcium/lipid-binding domain, CaLB)"/>
    <property type="match status" value="1"/>
</dbReference>
<dbReference type="InterPro" id="IPR022140">
    <property type="entry name" value="Kinesin-like_KIF1-typ"/>
</dbReference>
<keyword evidence="1" id="KW-0175">Coiled coil</keyword>